<protein>
    <submittedName>
        <fullName evidence="1">Uncharacterized protein</fullName>
    </submittedName>
</protein>
<organism evidence="1 2">
    <name type="scientific">Catharanthus roseus</name>
    <name type="common">Madagascar periwinkle</name>
    <name type="synonym">Vinca rosea</name>
    <dbReference type="NCBI Taxonomy" id="4058"/>
    <lineage>
        <taxon>Eukaryota</taxon>
        <taxon>Viridiplantae</taxon>
        <taxon>Streptophyta</taxon>
        <taxon>Embryophyta</taxon>
        <taxon>Tracheophyta</taxon>
        <taxon>Spermatophyta</taxon>
        <taxon>Magnoliopsida</taxon>
        <taxon>eudicotyledons</taxon>
        <taxon>Gunneridae</taxon>
        <taxon>Pentapetalae</taxon>
        <taxon>asterids</taxon>
        <taxon>lamiids</taxon>
        <taxon>Gentianales</taxon>
        <taxon>Apocynaceae</taxon>
        <taxon>Rauvolfioideae</taxon>
        <taxon>Vinceae</taxon>
        <taxon>Catharanthinae</taxon>
        <taxon>Catharanthus</taxon>
    </lineage>
</organism>
<evidence type="ECO:0000313" key="2">
    <source>
        <dbReference type="Proteomes" id="UP001060085"/>
    </source>
</evidence>
<comment type="caution">
    <text evidence="1">The sequence shown here is derived from an EMBL/GenBank/DDBJ whole genome shotgun (WGS) entry which is preliminary data.</text>
</comment>
<proteinExistence type="predicted"/>
<keyword evidence="2" id="KW-1185">Reference proteome</keyword>
<sequence length="112" mass="12776">MRQIIRGPTTHRLTETTYVTEFSALEDRPSVYAHSLLVLFDHFDIVLDVNSLCLAFNSSSSGWTEDSFEVGVLRSFPLASLERLLPSRFTRDLLEPFPHNGQSCYLSNPKRN</sequence>
<evidence type="ECO:0000313" key="1">
    <source>
        <dbReference type="EMBL" id="KAI5664315.1"/>
    </source>
</evidence>
<accession>A0ACC0ATW7</accession>
<dbReference type="Proteomes" id="UP001060085">
    <property type="component" value="Linkage Group LG05"/>
</dbReference>
<gene>
    <name evidence="1" type="ORF">M9H77_23638</name>
</gene>
<dbReference type="EMBL" id="CM044705">
    <property type="protein sequence ID" value="KAI5664315.1"/>
    <property type="molecule type" value="Genomic_DNA"/>
</dbReference>
<reference evidence="2" key="1">
    <citation type="journal article" date="2023" name="Nat. Plants">
        <title>Single-cell RNA sequencing provides a high-resolution roadmap for understanding the multicellular compartmentation of specialized metabolism.</title>
        <authorList>
            <person name="Sun S."/>
            <person name="Shen X."/>
            <person name="Li Y."/>
            <person name="Li Y."/>
            <person name="Wang S."/>
            <person name="Li R."/>
            <person name="Zhang H."/>
            <person name="Shen G."/>
            <person name="Guo B."/>
            <person name="Wei J."/>
            <person name="Xu J."/>
            <person name="St-Pierre B."/>
            <person name="Chen S."/>
            <person name="Sun C."/>
        </authorList>
    </citation>
    <scope>NUCLEOTIDE SEQUENCE [LARGE SCALE GENOMIC DNA]</scope>
</reference>
<name>A0ACC0ATW7_CATRO</name>